<comment type="subcellular location">
    <subcellularLocation>
        <location evidence="1">Cell membrane</location>
        <topology evidence="1">Multi-pass membrane protein</topology>
    </subcellularLocation>
    <subcellularLocation>
        <location evidence="11">Membrane</location>
        <topology evidence="11">Multi-pass membrane protein</topology>
    </subcellularLocation>
</comment>
<feature type="transmembrane region" description="Helical" evidence="11">
    <location>
        <begin position="291"/>
        <end position="314"/>
    </location>
</feature>
<feature type="transmembrane region" description="Helical" evidence="11">
    <location>
        <begin position="67"/>
        <end position="87"/>
    </location>
</feature>
<proteinExistence type="inferred from homology"/>
<feature type="transmembrane region" description="Helical" evidence="11">
    <location>
        <begin position="231"/>
        <end position="250"/>
    </location>
</feature>
<comment type="function">
    <text evidence="10 11">Provides the rickettsial cell with host ATP in exchange for rickettsial ADP. This is an obligate exchange system. This energy acquiring activity is an important component of rickettsial parasitism.</text>
</comment>
<evidence type="ECO:0000256" key="9">
    <source>
        <dbReference type="ARBA" id="ARBA00023136"/>
    </source>
</evidence>
<evidence type="ECO:0000256" key="4">
    <source>
        <dbReference type="ARBA" id="ARBA00022475"/>
    </source>
</evidence>
<dbReference type="Proteomes" id="UP001291687">
    <property type="component" value="Unassembled WGS sequence"/>
</dbReference>
<feature type="transmembrane region" description="Helical" evidence="11">
    <location>
        <begin position="152"/>
        <end position="177"/>
    </location>
</feature>
<evidence type="ECO:0000313" key="13">
    <source>
        <dbReference type="Proteomes" id="UP001291687"/>
    </source>
</evidence>
<feature type="transmembrane region" description="Helical" evidence="11">
    <location>
        <begin position="451"/>
        <end position="469"/>
    </location>
</feature>
<name>A0ABU5NB86_9RICK</name>
<keyword evidence="5 11" id="KW-0812">Transmembrane</keyword>
<dbReference type="RefSeq" id="WP_322776333.1">
    <property type="nucleotide sequence ID" value="NZ_JARJFB010000017.1"/>
</dbReference>
<sequence>MDKVSESISWVAKLRHSKVRFALWPVRSYELLKFFPMAFLMLFILLTQNLVRSLKDGFIVTMIGTEVLSFIKLWGEMPMGILFVILYTKMCNVMTTEQVFRIIVSIFLIFFAAFAFIIFPNKEFFHPDPVVVEHYVNLLPHLKWFIVMWGKWSFVLFYIMGELWTVIVFFLFFWQLANKVTKTEEAQRFYIFFGLFGQLNLLLSGAIIIYFTQGQHFLLPLFSMISDSSEVVLKSMTILITISGIVCLLLHKYIEVKNIETLKGIIHKNKRTDILKLTLRQSAKMVFTSKYLALICILMVSYSTVVNLIEGLWMSRAKALYPATKDFMAYHGNVLFWTGIATLGFIFIGNIIVRRCGWFWGAVLTPLMFLLVGSTFFTFVLIEGKLDYLLPSLTAFAPLAIIVFVGSAQNVLGKGVKYSMFDATKEMVYIPLDQEMKTKGKAAVDVLGAKLGKSVGALVQMISFTIFPAANHEDIAGFLMFVFVVVCLVWILGVKLLRDDYVKLLNRTH</sequence>
<dbReference type="InterPro" id="IPR004667">
    <property type="entry name" value="ADP_ATP_car_bac_type"/>
</dbReference>
<organism evidence="12 13">
    <name type="scientific">Candidatus Megaera venefica</name>
    <dbReference type="NCBI Taxonomy" id="2055910"/>
    <lineage>
        <taxon>Bacteria</taxon>
        <taxon>Pseudomonadati</taxon>
        <taxon>Pseudomonadota</taxon>
        <taxon>Alphaproteobacteria</taxon>
        <taxon>Rickettsiales</taxon>
        <taxon>Rickettsiaceae</taxon>
        <taxon>Candidatus Megaera</taxon>
    </lineage>
</organism>
<comment type="similarity">
    <text evidence="2 11">Belongs to the ADP/ATP translocase tlc family.</text>
</comment>
<dbReference type="PANTHER" id="PTHR31187">
    <property type="match status" value="1"/>
</dbReference>
<feature type="transmembrane region" description="Helical" evidence="11">
    <location>
        <begin position="99"/>
        <end position="119"/>
    </location>
</feature>
<feature type="transmembrane region" description="Helical" evidence="11">
    <location>
        <begin position="360"/>
        <end position="382"/>
    </location>
</feature>
<dbReference type="EMBL" id="JARJFB010000017">
    <property type="protein sequence ID" value="MEA0970429.1"/>
    <property type="molecule type" value="Genomic_DNA"/>
</dbReference>
<evidence type="ECO:0000256" key="5">
    <source>
        <dbReference type="ARBA" id="ARBA00022692"/>
    </source>
</evidence>
<evidence type="ECO:0000256" key="1">
    <source>
        <dbReference type="ARBA" id="ARBA00004651"/>
    </source>
</evidence>
<protein>
    <recommendedName>
        <fullName evidence="11">ADP,ATP carrier protein</fullName>
    </recommendedName>
</protein>
<feature type="transmembrane region" description="Helical" evidence="11">
    <location>
        <begin position="21"/>
        <end position="47"/>
    </location>
</feature>
<keyword evidence="4" id="KW-1003">Cell membrane</keyword>
<feature type="transmembrane region" description="Helical" evidence="11">
    <location>
        <begin position="334"/>
        <end position="353"/>
    </location>
</feature>
<feature type="transmembrane region" description="Helical" evidence="11">
    <location>
        <begin position="475"/>
        <end position="497"/>
    </location>
</feature>
<keyword evidence="9 11" id="KW-0472">Membrane</keyword>
<feature type="transmembrane region" description="Helical" evidence="11">
    <location>
        <begin position="388"/>
        <end position="412"/>
    </location>
</feature>
<evidence type="ECO:0000313" key="12">
    <source>
        <dbReference type="EMBL" id="MEA0970429.1"/>
    </source>
</evidence>
<evidence type="ECO:0000256" key="6">
    <source>
        <dbReference type="ARBA" id="ARBA00022741"/>
    </source>
</evidence>
<dbReference type="NCBIfam" id="TIGR00769">
    <property type="entry name" value="AAA"/>
    <property type="match status" value="1"/>
</dbReference>
<keyword evidence="13" id="KW-1185">Reference proteome</keyword>
<evidence type="ECO:0000256" key="8">
    <source>
        <dbReference type="ARBA" id="ARBA00022989"/>
    </source>
</evidence>
<reference evidence="12 13" key="1">
    <citation type="submission" date="2023-03" db="EMBL/GenBank/DDBJ databases">
        <title>Host association and intracellularity evolved multiple times independently in the Rickettsiales.</title>
        <authorList>
            <person name="Castelli M."/>
            <person name="Nardi T."/>
            <person name="Gammuto L."/>
            <person name="Bellinzona G."/>
            <person name="Sabaneyeva E."/>
            <person name="Potekhin A."/>
            <person name="Serra V."/>
            <person name="Petroni G."/>
            <person name="Sassera D."/>
        </authorList>
    </citation>
    <scope>NUCLEOTIDE SEQUENCE [LARGE SCALE GENOMIC DNA]</scope>
    <source>
        <strain evidence="12 13">Sr 2-6</strain>
    </source>
</reference>
<keyword evidence="7 11" id="KW-0067">ATP-binding</keyword>
<evidence type="ECO:0000256" key="7">
    <source>
        <dbReference type="ARBA" id="ARBA00022840"/>
    </source>
</evidence>
<dbReference type="Pfam" id="PF03219">
    <property type="entry name" value="TLC"/>
    <property type="match status" value="1"/>
</dbReference>
<dbReference type="PANTHER" id="PTHR31187:SF1">
    <property type="entry name" value="ADP,ATP CARRIER PROTEIN 1"/>
    <property type="match status" value="1"/>
</dbReference>
<accession>A0ABU5NB86</accession>
<evidence type="ECO:0000256" key="3">
    <source>
        <dbReference type="ARBA" id="ARBA00022448"/>
    </source>
</evidence>
<evidence type="ECO:0000256" key="11">
    <source>
        <dbReference type="RuleBase" id="RU363121"/>
    </source>
</evidence>
<gene>
    <name evidence="12" type="ORF">Megvenef_00392</name>
</gene>
<evidence type="ECO:0000256" key="10">
    <source>
        <dbReference type="ARBA" id="ARBA00024792"/>
    </source>
</evidence>
<evidence type="ECO:0000256" key="2">
    <source>
        <dbReference type="ARBA" id="ARBA00007127"/>
    </source>
</evidence>
<keyword evidence="6 11" id="KW-0547">Nucleotide-binding</keyword>
<feature type="transmembrane region" description="Helical" evidence="11">
    <location>
        <begin position="189"/>
        <end position="211"/>
    </location>
</feature>
<keyword evidence="8 11" id="KW-1133">Transmembrane helix</keyword>
<comment type="caution">
    <text evidence="12">The sequence shown here is derived from an EMBL/GenBank/DDBJ whole genome shotgun (WGS) entry which is preliminary data.</text>
</comment>
<keyword evidence="3 11" id="KW-0813">Transport</keyword>